<evidence type="ECO:0000313" key="3">
    <source>
        <dbReference type="Proteomes" id="UP001235939"/>
    </source>
</evidence>
<reference evidence="2 3" key="1">
    <citation type="submission" date="2022-01" db="EMBL/GenBank/DDBJ databases">
        <title>A chromosomal length assembly of Cordylochernes scorpioides.</title>
        <authorList>
            <person name="Zeh D."/>
            <person name="Zeh J."/>
        </authorList>
    </citation>
    <scope>NUCLEOTIDE SEQUENCE [LARGE SCALE GENOMIC DNA]</scope>
    <source>
        <strain evidence="2">IN4F17</strain>
        <tissue evidence="2">Whole Body</tissue>
    </source>
</reference>
<feature type="region of interest" description="Disordered" evidence="1">
    <location>
        <begin position="154"/>
        <end position="190"/>
    </location>
</feature>
<protein>
    <submittedName>
        <fullName evidence="2">Uncharacterized protein</fullName>
    </submittedName>
</protein>
<keyword evidence="3" id="KW-1185">Reference proteome</keyword>
<feature type="region of interest" description="Disordered" evidence="1">
    <location>
        <begin position="104"/>
        <end position="131"/>
    </location>
</feature>
<evidence type="ECO:0000313" key="2">
    <source>
        <dbReference type="EMBL" id="UYV75195.1"/>
    </source>
</evidence>
<evidence type="ECO:0000256" key="1">
    <source>
        <dbReference type="SAM" id="MobiDB-lite"/>
    </source>
</evidence>
<gene>
    <name evidence="2" type="ORF">LAZ67_12002838</name>
</gene>
<name>A0ABY6L6Y6_9ARAC</name>
<feature type="compositionally biased region" description="Polar residues" evidence="1">
    <location>
        <begin position="67"/>
        <end position="79"/>
    </location>
</feature>
<dbReference type="Proteomes" id="UP001235939">
    <property type="component" value="Chromosome 12"/>
</dbReference>
<feature type="region of interest" description="Disordered" evidence="1">
    <location>
        <begin position="47"/>
        <end position="83"/>
    </location>
</feature>
<proteinExistence type="predicted"/>
<dbReference type="EMBL" id="CP092874">
    <property type="protein sequence ID" value="UYV75195.1"/>
    <property type="molecule type" value="Genomic_DNA"/>
</dbReference>
<organism evidence="2 3">
    <name type="scientific">Cordylochernes scorpioides</name>
    <dbReference type="NCBI Taxonomy" id="51811"/>
    <lineage>
        <taxon>Eukaryota</taxon>
        <taxon>Metazoa</taxon>
        <taxon>Ecdysozoa</taxon>
        <taxon>Arthropoda</taxon>
        <taxon>Chelicerata</taxon>
        <taxon>Arachnida</taxon>
        <taxon>Pseudoscorpiones</taxon>
        <taxon>Cheliferoidea</taxon>
        <taxon>Chernetidae</taxon>
        <taxon>Cordylochernes</taxon>
    </lineage>
</organism>
<accession>A0ABY6L6Y6</accession>
<sequence>MSMIRPIFDSVQCRGCFDFITSYEKEYEIGRVYQTGVQADEVARADFHPPENVLFSDNDSDGREQQSDGTNFEAGSSSEPHLLTQGDLNDLICIRSDSRQNVIFSDDDSDRREQQSDDTNFEAGASSEPHLLTQGDLNDLVMKIVYEEGNRIDPLTGKKYLPASSQNERDIISEHLRDTPLPRLKDEELN</sequence>
<feature type="compositionally biased region" description="Basic and acidic residues" evidence="1">
    <location>
        <begin position="167"/>
        <end position="190"/>
    </location>
</feature>